<dbReference type="InterPro" id="IPR014717">
    <property type="entry name" value="Transl_elong_EF1B/ribsomal_bS6"/>
</dbReference>
<reference evidence="3 4" key="1">
    <citation type="submission" date="2017-10" db="EMBL/GenBank/DDBJ databases">
        <title>Bacillus sp. nov., a halophilic bacterium isolated from a Yangshapao Lake.</title>
        <authorList>
            <person name="Wang H."/>
        </authorList>
    </citation>
    <scope>NUCLEOTIDE SEQUENCE [LARGE SCALE GENOMIC DNA]</scope>
    <source>
        <strain evidence="3 4">YSP-3</strain>
    </source>
</reference>
<keyword evidence="4" id="KW-1185">Reference proteome</keyword>
<dbReference type="EMBL" id="PDOF01000001">
    <property type="protein sequence ID" value="PYZ97334.1"/>
    <property type="molecule type" value="Genomic_DNA"/>
</dbReference>
<evidence type="ECO:0000313" key="4">
    <source>
        <dbReference type="Proteomes" id="UP000248066"/>
    </source>
</evidence>
<feature type="region of interest" description="Disordered" evidence="2">
    <location>
        <begin position="140"/>
        <end position="176"/>
    </location>
</feature>
<accession>A0A2W0H644</accession>
<gene>
    <name evidence="3" type="ORF">CR205_01650</name>
</gene>
<dbReference type="AlphaFoldDB" id="A0A2W0H644"/>
<proteinExistence type="predicted"/>
<comment type="caution">
    <text evidence="3">The sequence shown here is derived from an EMBL/GenBank/DDBJ whole genome shotgun (WGS) entry which is preliminary data.</text>
</comment>
<evidence type="ECO:0000256" key="1">
    <source>
        <dbReference type="SAM" id="Coils"/>
    </source>
</evidence>
<feature type="compositionally biased region" description="Basic and acidic residues" evidence="2">
    <location>
        <begin position="166"/>
        <end position="176"/>
    </location>
</feature>
<protein>
    <recommendedName>
        <fullName evidence="5">Pilus assembly protein PilO</fullName>
    </recommendedName>
</protein>
<dbReference type="Gene3D" id="3.30.70.60">
    <property type="match status" value="1"/>
</dbReference>
<dbReference type="RefSeq" id="WP_110516309.1">
    <property type="nucleotide sequence ID" value="NZ_PDOF01000001.1"/>
</dbReference>
<evidence type="ECO:0000313" key="3">
    <source>
        <dbReference type="EMBL" id="PYZ97334.1"/>
    </source>
</evidence>
<evidence type="ECO:0000256" key="2">
    <source>
        <dbReference type="SAM" id="MobiDB-lite"/>
    </source>
</evidence>
<sequence length="286" mass="32436">MGHSTRLLPFTLAASFVLFAVLAAAYMFYVQPKQTERETMAADIEEEEQQIAHLRVERTELQEQRDSHTSSSTPLQRELPVVSLTDQFLLDINMSEEIAGVRVMNLSMESSAPVYEVLGGGITTDSGADGDVPDPAEANIVEEETDDTDTRDPEDGDSDEPLEEGSVTKEEERDFVDGEWRGAEYDGMYKQTATMDVRVDTYDHLIRFLAELDQMTRIMNIETIYFTKDEDADSDTEDRMIIDGEDLLDFQVVVSSYYYPALADLKEEAPRADYPIYEDRDQPFLD</sequence>
<dbReference type="Proteomes" id="UP000248066">
    <property type="component" value="Unassembled WGS sequence"/>
</dbReference>
<name>A0A2W0H644_9BACI</name>
<feature type="compositionally biased region" description="Acidic residues" evidence="2">
    <location>
        <begin position="154"/>
        <end position="163"/>
    </location>
</feature>
<organism evidence="3 4">
    <name type="scientific">Alteribacter lacisalsi</name>
    <dbReference type="NCBI Taxonomy" id="2045244"/>
    <lineage>
        <taxon>Bacteria</taxon>
        <taxon>Bacillati</taxon>
        <taxon>Bacillota</taxon>
        <taxon>Bacilli</taxon>
        <taxon>Bacillales</taxon>
        <taxon>Bacillaceae</taxon>
        <taxon>Alteribacter</taxon>
    </lineage>
</organism>
<dbReference type="OrthoDB" id="2427034at2"/>
<evidence type="ECO:0008006" key="5">
    <source>
        <dbReference type="Google" id="ProtNLM"/>
    </source>
</evidence>
<feature type="coiled-coil region" evidence="1">
    <location>
        <begin position="37"/>
        <end position="64"/>
    </location>
</feature>
<keyword evidence="1" id="KW-0175">Coiled coil</keyword>